<dbReference type="InterPro" id="IPR005754">
    <property type="entry name" value="Sortase"/>
</dbReference>
<keyword evidence="4" id="KW-1133">Transmembrane helix</keyword>
<accession>A0A261F7Z6</accession>
<sequence>MRDVPMRDDASQAGGSQADGELPSFSPAGHDWQTSTLPPMPTAPRAQSMAAAMPPSHRARKKGRNWFLEGLGFVGEICLTIGLLLVIYVVWQLWWTGVVSAQSQAQQVKSLSWTAPAVTTGGNFKIAQPQKGDVPVDPQPAYGDVIGQMYVPRFGSTYRSLVVQGVGLDQLARHGVGHYTETVMPGGMGNFAVAGHRSGYGEPLADVDKFHKGDPIVFRTKDHWYVYEMDSHEIVDPSEVSVIYPVPHQAGAEPKERLLTLTTCTPRYTPGYQRWIVYAKFKYWANVSDGIPQELASKSSTGQVSFTQSSPTTAAQIPSTGALLLYLILALISVILAAAFTWGWPALRRDREIRANGGKPNHALSLYGLLWRVLPGIRSVRLLQLVLMLLIVVAVMFQYVCPWLVQNVPYLQLMSNYSNISGGAM</sequence>
<dbReference type="Pfam" id="PF04203">
    <property type="entry name" value="Sortase"/>
    <property type="match status" value="1"/>
</dbReference>
<dbReference type="Gene3D" id="2.40.260.10">
    <property type="entry name" value="Sortase"/>
    <property type="match status" value="1"/>
</dbReference>
<feature type="compositionally biased region" description="Basic and acidic residues" evidence="3">
    <location>
        <begin position="1"/>
        <end position="10"/>
    </location>
</feature>
<dbReference type="NCBIfam" id="NF033747">
    <property type="entry name" value="class_E_sortase"/>
    <property type="match status" value="1"/>
</dbReference>
<keyword evidence="6" id="KW-1185">Reference proteome</keyword>
<dbReference type="InterPro" id="IPR053465">
    <property type="entry name" value="Sortase_Class_E"/>
</dbReference>
<dbReference type="AlphaFoldDB" id="A0A261F7Z6"/>
<feature type="active site" description="Acyl-thioester intermediate" evidence="2">
    <location>
        <position position="264"/>
    </location>
</feature>
<evidence type="ECO:0000256" key="1">
    <source>
        <dbReference type="ARBA" id="ARBA00022801"/>
    </source>
</evidence>
<keyword evidence="4" id="KW-0472">Membrane</keyword>
<dbReference type="SUPFAM" id="SSF63817">
    <property type="entry name" value="Sortase"/>
    <property type="match status" value="1"/>
</dbReference>
<dbReference type="CDD" id="cd05830">
    <property type="entry name" value="Sortase_E"/>
    <property type="match status" value="1"/>
</dbReference>
<keyword evidence="1" id="KW-0378">Hydrolase</keyword>
<keyword evidence="4" id="KW-0812">Transmembrane</keyword>
<dbReference type="InterPro" id="IPR023365">
    <property type="entry name" value="Sortase_dom-sf"/>
</dbReference>
<feature type="transmembrane region" description="Helical" evidence="4">
    <location>
        <begin position="323"/>
        <end position="344"/>
    </location>
</feature>
<proteinExistence type="predicted"/>
<dbReference type="EMBL" id="MWWU01000003">
    <property type="protein sequence ID" value="OZG55267.1"/>
    <property type="molecule type" value="Genomic_DNA"/>
</dbReference>
<evidence type="ECO:0000256" key="3">
    <source>
        <dbReference type="SAM" id="MobiDB-lite"/>
    </source>
</evidence>
<evidence type="ECO:0000313" key="5">
    <source>
        <dbReference type="EMBL" id="OZG55267.1"/>
    </source>
</evidence>
<dbReference type="GO" id="GO:0016787">
    <property type="term" value="F:hydrolase activity"/>
    <property type="evidence" value="ECO:0007669"/>
    <property type="project" value="UniProtKB-KW"/>
</dbReference>
<dbReference type="NCBIfam" id="TIGR01076">
    <property type="entry name" value="sortase_fam"/>
    <property type="match status" value="1"/>
</dbReference>
<dbReference type="Proteomes" id="UP000228976">
    <property type="component" value="Unassembled WGS sequence"/>
</dbReference>
<dbReference type="OrthoDB" id="5242879at2"/>
<feature type="transmembrane region" description="Helical" evidence="4">
    <location>
        <begin position="382"/>
        <end position="405"/>
    </location>
</feature>
<organism evidence="5 6">
    <name type="scientific">Aeriscardovia aeriphila</name>
    <dbReference type="NCBI Taxonomy" id="218139"/>
    <lineage>
        <taxon>Bacteria</taxon>
        <taxon>Bacillati</taxon>
        <taxon>Actinomycetota</taxon>
        <taxon>Actinomycetes</taxon>
        <taxon>Bifidobacteriales</taxon>
        <taxon>Bifidobacteriaceae</taxon>
        <taxon>Aeriscardovia</taxon>
    </lineage>
</organism>
<dbReference type="InterPro" id="IPR042003">
    <property type="entry name" value="Sortase_E"/>
</dbReference>
<comment type="caution">
    <text evidence="5">The sequence shown here is derived from an EMBL/GenBank/DDBJ whole genome shotgun (WGS) entry which is preliminary data.</text>
</comment>
<feature type="region of interest" description="Disordered" evidence="3">
    <location>
        <begin position="1"/>
        <end position="55"/>
    </location>
</feature>
<protein>
    <submittedName>
        <fullName evidence="5">Sortase family protein</fullName>
    </submittedName>
</protein>
<feature type="active site" description="Proton donor/acceptor" evidence="2">
    <location>
        <position position="196"/>
    </location>
</feature>
<dbReference type="RefSeq" id="WP_158520534.1">
    <property type="nucleotide sequence ID" value="NZ_JACBYZ010000001.1"/>
</dbReference>
<evidence type="ECO:0000256" key="2">
    <source>
        <dbReference type="PIRSR" id="PIRSR605754-1"/>
    </source>
</evidence>
<reference evidence="5 6" key="1">
    <citation type="journal article" date="2017" name="BMC Genomics">
        <title>Comparative genomic and phylogenomic analyses of the Bifidobacteriaceae family.</title>
        <authorList>
            <person name="Lugli G.A."/>
            <person name="Milani C."/>
            <person name="Turroni F."/>
            <person name="Duranti S."/>
            <person name="Mancabelli L."/>
            <person name="Mangifesta M."/>
            <person name="Ferrario C."/>
            <person name="Modesto M."/>
            <person name="Mattarelli P."/>
            <person name="Jiri K."/>
            <person name="van Sinderen D."/>
            <person name="Ventura M."/>
        </authorList>
    </citation>
    <scope>NUCLEOTIDE SEQUENCE [LARGE SCALE GENOMIC DNA]</scope>
    <source>
        <strain evidence="5 6">LMG 21773</strain>
    </source>
</reference>
<feature type="transmembrane region" description="Helical" evidence="4">
    <location>
        <begin position="66"/>
        <end position="94"/>
    </location>
</feature>
<evidence type="ECO:0000256" key="4">
    <source>
        <dbReference type="SAM" id="Phobius"/>
    </source>
</evidence>
<evidence type="ECO:0000313" key="6">
    <source>
        <dbReference type="Proteomes" id="UP000228976"/>
    </source>
</evidence>
<gene>
    <name evidence="5" type="ORF">AEAE_1064</name>
</gene>
<name>A0A261F7Z6_9BIFI</name>